<name>A0A816L3F9_BRANA</name>
<gene>
    <name evidence="1" type="ORF">DARMORV10_C05P10390.1</name>
</gene>
<dbReference type="AlphaFoldDB" id="A0A816L3F9"/>
<reference evidence="1" key="1">
    <citation type="submission" date="2021-01" db="EMBL/GenBank/DDBJ databases">
        <authorList>
            <consortium name="Genoscope - CEA"/>
            <person name="William W."/>
        </authorList>
    </citation>
    <scope>NUCLEOTIDE SEQUENCE</scope>
</reference>
<protein>
    <submittedName>
        <fullName evidence="1">(rape) hypothetical protein</fullName>
    </submittedName>
</protein>
<dbReference type="Proteomes" id="UP001295469">
    <property type="component" value="Chromosome C05"/>
</dbReference>
<evidence type="ECO:0000313" key="1">
    <source>
        <dbReference type="EMBL" id="CAF1925093.1"/>
    </source>
</evidence>
<proteinExistence type="predicted"/>
<accession>A0A816L3F9</accession>
<organism evidence="1">
    <name type="scientific">Brassica napus</name>
    <name type="common">Rape</name>
    <dbReference type="NCBI Taxonomy" id="3708"/>
    <lineage>
        <taxon>Eukaryota</taxon>
        <taxon>Viridiplantae</taxon>
        <taxon>Streptophyta</taxon>
        <taxon>Embryophyta</taxon>
        <taxon>Tracheophyta</taxon>
        <taxon>Spermatophyta</taxon>
        <taxon>Magnoliopsida</taxon>
        <taxon>eudicotyledons</taxon>
        <taxon>Gunneridae</taxon>
        <taxon>Pentapetalae</taxon>
        <taxon>rosids</taxon>
        <taxon>malvids</taxon>
        <taxon>Brassicales</taxon>
        <taxon>Brassicaceae</taxon>
        <taxon>Brassiceae</taxon>
        <taxon>Brassica</taxon>
    </lineage>
</organism>
<sequence length="66" mass="7777">MEIEDRVSQFHCTIPLGPPITHLDAAYLYPFSKTRLQVSPRVLQVCFYFNVFFYISNLNKKTETFT</sequence>
<dbReference type="EMBL" id="HG994369">
    <property type="protein sequence ID" value="CAF1925093.1"/>
    <property type="molecule type" value="Genomic_DNA"/>
</dbReference>